<feature type="transmembrane region" description="Helical" evidence="12">
    <location>
        <begin position="635"/>
        <end position="654"/>
    </location>
</feature>
<feature type="domain" description="GPI ethanolamine phosphate transferase 1 C-terminal" evidence="13">
    <location>
        <begin position="442"/>
        <end position="882"/>
    </location>
</feature>
<dbReference type="GO" id="GO:0005789">
    <property type="term" value="C:endoplasmic reticulum membrane"/>
    <property type="evidence" value="ECO:0007669"/>
    <property type="project" value="UniProtKB-SubCell"/>
</dbReference>
<evidence type="ECO:0000256" key="2">
    <source>
        <dbReference type="ARBA" id="ARBA00004687"/>
    </source>
</evidence>
<organism evidence="14 15">
    <name type="scientific">Thecamonas trahens ATCC 50062</name>
    <dbReference type="NCBI Taxonomy" id="461836"/>
    <lineage>
        <taxon>Eukaryota</taxon>
        <taxon>Apusozoa</taxon>
        <taxon>Apusomonadida</taxon>
        <taxon>Apusomonadidae</taxon>
        <taxon>Thecamonas</taxon>
    </lineage>
</organism>
<dbReference type="InterPro" id="IPR002591">
    <property type="entry name" value="Phosphodiest/P_Trfase"/>
</dbReference>
<evidence type="ECO:0000313" key="14">
    <source>
        <dbReference type="EMBL" id="KNC45994.1"/>
    </source>
</evidence>
<evidence type="ECO:0000256" key="7">
    <source>
        <dbReference type="ARBA" id="ARBA00022692"/>
    </source>
</evidence>
<protein>
    <recommendedName>
        <fullName evidence="4 12">GPI ethanolamine phosphate transferase 1</fullName>
        <ecNumber evidence="12">2.-.-.-</ecNumber>
    </recommendedName>
</protein>
<dbReference type="CDD" id="cd16020">
    <property type="entry name" value="GPI_EPT_1"/>
    <property type="match status" value="1"/>
</dbReference>
<dbReference type="Proteomes" id="UP000054408">
    <property type="component" value="Unassembled WGS sequence"/>
</dbReference>
<dbReference type="Pfam" id="PF01663">
    <property type="entry name" value="Phosphodiest"/>
    <property type="match status" value="1"/>
</dbReference>
<comment type="similarity">
    <text evidence="3 12">Belongs to the PIGG/PIGN/PIGO family. PIGN subfamily.</text>
</comment>
<dbReference type="EMBL" id="GL349433">
    <property type="protein sequence ID" value="KNC45994.1"/>
    <property type="molecule type" value="Genomic_DNA"/>
</dbReference>
<dbReference type="EC" id="2.-.-.-" evidence="12"/>
<dbReference type="AlphaFoldDB" id="A0A0L0D0U3"/>
<keyword evidence="11" id="KW-0325">Glycoprotein</keyword>
<evidence type="ECO:0000256" key="11">
    <source>
        <dbReference type="ARBA" id="ARBA00023180"/>
    </source>
</evidence>
<evidence type="ECO:0000256" key="1">
    <source>
        <dbReference type="ARBA" id="ARBA00004477"/>
    </source>
</evidence>
<keyword evidence="9 12" id="KW-1133">Transmembrane helix</keyword>
<dbReference type="Gene3D" id="3.40.720.10">
    <property type="entry name" value="Alkaline Phosphatase, subunit A"/>
    <property type="match status" value="2"/>
</dbReference>
<keyword evidence="5 12" id="KW-0337">GPI-anchor biosynthesis</keyword>
<feature type="transmembrane region" description="Helical" evidence="12">
    <location>
        <begin position="788"/>
        <end position="809"/>
    </location>
</feature>
<dbReference type="PANTHER" id="PTHR12250:SF0">
    <property type="entry name" value="GPI ETHANOLAMINE PHOSPHATE TRANSFERASE 1"/>
    <property type="match status" value="1"/>
</dbReference>
<keyword evidence="10 12" id="KW-0472">Membrane</keyword>
<feature type="transmembrane region" description="Helical" evidence="12">
    <location>
        <begin position="451"/>
        <end position="474"/>
    </location>
</feature>
<evidence type="ECO:0000259" key="13">
    <source>
        <dbReference type="Pfam" id="PF04987"/>
    </source>
</evidence>
<feature type="transmembrane region" description="Helical" evidence="12">
    <location>
        <begin position="525"/>
        <end position="542"/>
    </location>
</feature>
<keyword evidence="8 12" id="KW-0256">Endoplasmic reticulum</keyword>
<evidence type="ECO:0000256" key="12">
    <source>
        <dbReference type="RuleBase" id="RU367138"/>
    </source>
</evidence>
<name>A0A0L0D0U3_THETB</name>
<proteinExistence type="inferred from homology"/>
<keyword evidence="15" id="KW-1185">Reference proteome</keyword>
<dbReference type="GO" id="GO:0051377">
    <property type="term" value="F:mannose-ethanolamine phosphotransferase activity"/>
    <property type="evidence" value="ECO:0007669"/>
    <property type="project" value="UniProtKB-UniRule"/>
</dbReference>
<feature type="transmembrane region" description="Helical" evidence="12">
    <location>
        <begin position="669"/>
        <end position="686"/>
    </location>
</feature>
<feature type="transmembrane region" description="Helical" evidence="12">
    <location>
        <begin position="609"/>
        <end position="628"/>
    </location>
</feature>
<keyword evidence="7 12" id="KW-0812">Transmembrane</keyword>
<dbReference type="InterPro" id="IPR007070">
    <property type="entry name" value="GPI_EtnP_transferase_1"/>
</dbReference>
<keyword evidence="6 12" id="KW-0808">Transferase</keyword>
<dbReference type="GeneID" id="25559932"/>
<dbReference type="PANTHER" id="PTHR12250">
    <property type="entry name" value="PHOSPHATIDYLINOSITOL GLYCAN, CLASS N"/>
    <property type="match status" value="1"/>
</dbReference>
<dbReference type="InterPro" id="IPR017850">
    <property type="entry name" value="Alkaline_phosphatase_core_sf"/>
</dbReference>
<feature type="transmembrane region" description="Helical" evidence="12">
    <location>
        <begin position="724"/>
        <end position="742"/>
    </location>
</feature>
<feature type="transmembrane region" description="Helical" evidence="12">
    <location>
        <begin position="12"/>
        <end position="31"/>
    </location>
</feature>
<feature type="transmembrane region" description="Helical" evidence="12">
    <location>
        <begin position="899"/>
        <end position="921"/>
    </location>
</feature>
<dbReference type="Pfam" id="PF04987">
    <property type="entry name" value="PigN"/>
    <property type="match status" value="1"/>
</dbReference>
<evidence type="ECO:0000256" key="9">
    <source>
        <dbReference type="ARBA" id="ARBA00022989"/>
    </source>
</evidence>
<feature type="transmembrane region" description="Helical" evidence="12">
    <location>
        <begin position="858"/>
        <end position="878"/>
    </location>
</feature>
<reference evidence="14 15" key="1">
    <citation type="submission" date="2010-05" db="EMBL/GenBank/DDBJ databases">
        <title>The Genome Sequence of Thecamonas trahens ATCC 50062.</title>
        <authorList>
            <consortium name="The Broad Institute Genome Sequencing Platform"/>
            <person name="Russ C."/>
            <person name="Cuomo C."/>
            <person name="Shea T."/>
            <person name="Young S.K."/>
            <person name="Zeng Q."/>
            <person name="Koehrsen M."/>
            <person name="Haas B."/>
            <person name="Borodovsky M."/>
            <person name="Guigo R."/>
            <person name="Alvarado L."/>
            <person name="Berlin A."/>
            <person name="Bochicchio J."/>
            <person name="Borenstein D."/>
            <person name="Chapman S."/>
            <person name="Chen Z."/>
            <person name="Freedman E."/>
            <person name="Gellesch M."/>
            <person name="Goldberg J."/>
            <person name="Griggs A."/>
            <person name="Gujja S."/>
            <person name="Heilman E."/>
            <person name="Heiman D."/>
            <person name="Hepburn T."/>
            <person name="Howarth C."/>
            <person name="Jen D."/>
            <person name="Larson L."/>
            <person name="Mehta T."/>
            <person name="Park D."/>
            <person name="Pearson M."/>
            <person name="Roberts A."/>
            <person name="Saif S."/>
            <person name="Shenoy N."/>
            <person name="Sisk P."/>
            <person name="Stolte C."/>
            <person name="Sykes S."/>
            <person name="Thomson T."/>
            <person name="Walk T."/>
            <person name="White J."/>
            <person name="Yandava C."/>
            <person name="Burger G."/>
            <person name="Gray M.W."/>
            <person name="Holland P.W.H."/>
            <person name="King N."/>
            <person name="Lang F.B.F."/>
            <person name="Roger A.J."/>
            <person name="Ruiz-Trillo I."/>
            <person name="Lander E."/>
            <person name="Nusbaum C."/>
        </authorList>
    </citation>
    <scope>NUCLEOTIDE SEQUENCE [LARGE SCALE GENOMIC DNA]</scope>
    <source>
        <strain evidence="14 15">ATCC 50062</strain>
    </source>
</reference>
<dbReference type="FunFam" id="3.40.720.10:FF:000015">
    <property type="entry name" value="GPI ethanolamine phosphate transferase 1"/>
    <property type="match status" value="1"/>
</dbReference>
<dbReference type="InterPro" id="IPR037671">
    <property type="entry name" value="PIGN_N"/>
</dbReference>
<feature type="transmembrane region" description="Helical" evidence="12">
    <location>
        <begin position="749"/>
        <end position="768"/>
    </location>
</feature>
<accession>A0A0L0D0U3</accession>
<dbReference type="OrthoDB" id="2748310at2759"/>
<dbReference type="OMA" id="QSYFHRE"/>
<dbReference type="SUPFAM" id="SSF53649">
    <property type="entry name" value="Alkaline phosphatase-like"/>
    <property type="match status" value="1"/>
</dbReference>
<comment type="pathway">
    <text evidence="2 12">Glycolipid biosynthesis; glycosylphosphatidylinositol-anchor biosynthesis.</text>
</comment>
<dbReference type="InterPro" id="IPR017852">
    <property type="entry name" value="GPI_EtnP_transferase_1_C"/>
</dbReference>
<dbReference type="RefSeq" id="XP_013762974.1">
    <property type="nucleotide sequence ID" value="XM_013907520.1"/>
</dbReference>
<dbReference type="eggNOG" id="KOG2124">
    <property type="taxonomic scope" value="Eukaryota"/>
</dbReference>
<evidence type="ECO:0000256" key="10">
    <source>
        <dbReference type="ARBA" id="ARBA00023136"/>
    </source>
</evidence>
<evidence type="ECO:0000313" key="15">
    <source>
        <dbReference type="Proteomes" id="UP000054408"/>
    </source>
</evidence>
<feature type="transmembrane region" description="Helical" evidence="12">
    <location>
        <begin position="830"/>
        <end position="852"/>
    </location>
</feature>
<comment type="function">
    <text evidence="12">Ethanolamine phosphate transferase involved in glycosylphosphatidylinositol-anchor biosynthesis. Transfers ethanolamine phosphate to the first alpha-1,4-linked mannose of the glycosylphosphatidylinositol precursor of GPI-anchor.</text>
</comment>
<gene>
    <name evidence="14" type="ORF">AMSG_00112</name>
</gene>
<dbReference type="UniPathway" id="UPA00196"/>
<comment type="subcellular location">
    <subcellularLocation>
        <location evidence="1 12">Endoplasmic reticulum membrane</location>
        <topology evidence="1 12">Multi-pass membrane protein</topology>
    </subcellularLocation>
</comment>
<evidence type="ECO:0000256" key="6">
    <source>
        <dbReference type="ARBA" id="ARBA00022679"/>
    </source>
</evidence>
<feature type="transmembrane region" description="Helical" evidence="12">
    <location>
        <begin position="698"/>
        <end position="718"/>
    </location>
</feature>
<evidence type="ECO:0000256" key="3">
    <source>
        <dbReference type="ARBA" id="ARBA00008400"/>
    </source>
</evidence>
<evidence type="ECO:0000256" key="8">
    <source>
        <dbReference type="ARBA" id="ARBA00022824"/>
    </source>
</evidence>
<dbReference type="STRING" id="461836.A0A0L0D0U3"/>
<dbReference type="GO" id="GO:0006506">
    <property type="term" value="P:GPI anchor biosynthetic process"/>
    <property type="evidence" value="ECO:0007669"/>
    <property type="project" value="UniProtKB-UniPathway"/>
</dbReference>
<sequence length="931" mass="100602">MSIWQSKVVRSTTAVFVLGLVFQTVFFYSIFDVYFQSPLVTGVPSVQVPSGAPAKRLVLFVADGLRAASFFERKPDGTPRAPYLRSVIEHRGSWGVSHTRVPTESRPGHVALLAGFYEDVSAVTKGWAANPVEFDSVINQSRVTVALGSPDIVPMFVDEVPHAHGLTYDAAMEDFALASSSVSLDDWVFNRVGGILDKPGSAFPGLEPEALDGPGTLFFLHLLGIDTAGHAKKPASDEYLANIEAVDAGVERIVALFEAKYGRAEEAGTAFVFTADHGMSNRGSHGDGDPHNTQTPLVTWGAGVRRPVKLPVEARQPGRDPPGWGLDAYERKDVEQAEVASLMASLLGLRYPTNAVGLLPIEYLNVATSYKLDSLVANAAAIYQQFKVKTAAVRARVLLFKPYVPLIFGESYFSKISQYVSDGHAGQAIAMARRVVQLSQDGLYYLLTYDWAFLMTFIILGYVSFGALMVVWVVRSYGLSSSDAAMLVAASRSKEAAKYERFVECVTGVVVAALTWLLWIESAPWRYYLYVGFPLFFLHLLAKAQLGLVFEAAVGGEASGMARAAAVGCGVGFVELMVASYFYREVYTLCFLVLALWPTTRWWPARAQGAVQGAWIASCVSLSVFTLLPVEMESSIALVVGGLGLGLAGVLWLIEADPAGTGVGQLPKQLLRLQMVVAAFAGALVWQTETLLARGARVPTSNLVLAWGLSLAGLVGPLFSPRHWLWRTVSLYLGLAPALVLLSVHYEMLFFTALLGSLVAWIVIEAAGEDGGGLQRALSLRDVRTGGMVLLYINVAFFGTGNVASMSSFEISSAFRFVTVFRPWVMGALLVFKVLIPIALVSCALGFVGRVLKVPNMALFFLVVAMSSVCSLNFFFLVKTQGASWKEIGNSISHFAIQNAFQLLLTVLYGLANVVSFGAGLPFESGPVKVE</sequence>
<feature type="transmembrane region" description="Helical" evidence="12">
    <location>
        <begin position="502"/>
        <end position="519"/>
    </location>
</feature>
<evidence type="ECO:0000256" key="5">
    <source>
        <dbReference type="ARBA" id="ARBA00022502"/>
    </source>
</evidence>
<evidence type="ECO:0000256" key="4">
    <source>
        <dbReference type="ARBA" id="ARBA00020831"/>
    </source>
</evidence>